<proteinExistence type="predicted"/>
<accession>A0A699U0S5</accession>
<feature type="non-terminal residue" evidence="1">
    <location>
        <position position="77"/>
    </location>
</feature>
<organism evidence="1">
    <name type="scientific">Tanacetum cinerariifolium</name>
    <name type="common">Dalmatian daisy</name>
    <name type="synonym">Chrysanthemum cinerariifolium</name>
    <dbReference type="NCBI Taxonomy" id="118510"/>
    <lineage>
        <taxon>Eukaryota</taxon>
        <taxon>Viridiplantae</taxon>
        <taxon>Streptophyta</taxon>
        <taxon>Embryophyta</taxon>
        <taxon>Tracheophyta</taxon>
        <taxon>Spermatophyta</taxon>
        <taxon>Magnoliopsida</taxon>
        <taxon>eudicotyledons</taxon>
        <taxon>Gunneridae</taxon>
        <taxon>Pentapetalae</taxon>
        <taxon>asterids</taxon>
        <taxon>campanulids</taxon>
        <taxon>Asterales</taxon>
        <taxon>Asteraceae</taxon>
        <taxon>Asteroideae</taxon>
        <taxon>Anthemideae</taxon>
        <taxon>Anthemidinae</taxon>
        <taxon>Tanacetum</taxon>
    </lineage>
</organism>
<protein>
    <submittedName>
        <fullName evidence="1">Uncharacterized protein</fullName>
    </submittedName>
</protein>
<gene>
    <name evidence="1" type="ORF">Tci_887632</name>
</gene>
<sequence length="77" mass="8584">MLNSVQKDFTKKLKEHERLGAIDLSGLKTKLKAIVKHVVVNDERSLHGPAHENQIVDLVRSEKGDQGCPEVAPALFR</sequence>
<reference evidence="1" key="1">
    <citation type="journal article" date="2019" name="Sci. Rep.">
        <title>Draft genome of Tanacetum cinerariifolium, the natural source of mosquito coil.</title>
        <authorList>
            <person name="Yamashiro T."/>
            <person name="Shiraishi A."/>
            <person name="Satake H."/>
            <person name="Nakayama K."/>
        </authorList>
    </citation>
    <scope>NUCLEOTIDE SEQUENCE</scope>
</reference>
<dbReference type="AlphaFoldDB" id="A0A699U0S5"/>
<comment type="caution">
    <text evidence="1">The sequence shown here is derived from an EMBL/GenBank/DDBJ whole genome shotgun (WGS) entry which is preliminary data.</text>
</comment>
<evidence type="ECO:0000313" key="1">
    <source>
        <dbReference type="EMBL" id="GFD15663.1"/>
    </source>
</evidence>
<dbReference type="EMBL" id="BKCJ011288029">
    <property type="protein sequence ID" value="GFD15663.1"/>
    <property type="molecule type" value="Genomic_DNA"/>
</dbReference>
<name>A0A699U0S5_TANCI</name>